<dbReference type="Proteomes" id="UP000248132">
    <property type="component" value="Unassembled WGS sequence"/>
</dbReference>
<dbReference type="FunFam" id="1.10.3470.10:FF:000001">
    <property type="entry name" value="Vitamin B12 ABC transporter permease BtuC"/>
    <property type="match status" value="1"/>
</dbReference>
<dbReference type="SUPFAM" id="SSF81345">
    <property type="entry name" value="ABC transporter involved in vitamin B12 uptake, BtuC"/>
    <property type="match status" value="1"/>
</dbReference>
<dbReference type="InterPro" id="IPR000522">
    <property type="entry name" value="ABC_transptr_permease_BtuC"/>
</dbReference>
<feature type="transmembrane region" description="Helical" evidence="8">
    <location>
        <begin position="12"/>
        <end position="39"/>
    </location>
</feature>
<dbReference type="InterPro" id="IPR037294">
    <property type="entry name" value="ABC_BtuC-like"/>
</dbReference>
<evidence type="ECO:0000256" key="7">
    <source>
        <dbReference type="ARBA" id="ARBA00023136"/>
    </source>
</evidence>
<evidence type="ECO:0000256" key="3">
    <source>
        <dbReference type="ARBA" id="ARBA00022448"/>
    </source>
</evidence>
<dbReference type="PROSITE" id="PS51257">
    <property type="entry name" value="PROKAR_LIPOPROTEIN"/>
    <property type="match status" value="1"/>
</dbReference>
<feature type="transmembrane region" description="Helical" evidence="8">
    <location>
        <begin position="255"/>
        <end position="283"/>
    </location>
</feature>
<keyword evidence="5 8" id="KW-0812">Transmembrane</keyword>
<keyword evidence="10" id="KW-1185">Reference proteome</keyword>
<evidence type="ECO:0000256" key="1">
    <source>
        <dbReference type="ARBA" id="ARBA00004651"/>
    </source>
</evidence>
<keyword evidence="3" id="KW-0813">Transport</keyword>
<gene>
    <name evidence="9" type="ORF">LY28_00898</name>
</gene>
<keyword evidence="7 8" id="KW-0472">Membrane</keyword>
<evidence type="ECO:0000256" key="8">
    <source>
        <dbReference type="SAM" id="Phobius"/>
    </source>
</evidence>
<evidence type="ECO:0000256" key="2">
    <source>
        <dbReference type="ARBA" id="ARBA00007935"/>
    </source>
</evidence>
<feature type="transmembrane region" description="Helical" evidence="8">
    <location>
        <begin position="136"/>
        <end position="155"/>
    </location>
</feature>
<feature type="transmembrane region" description="Helical" evidence="8">
    <location>
        <begin position="104"/>
        <end position="124"/>
    </location>
</feature>
<keyword evidence="4" id="KW-1003">Cell membrane</keyword>
<organism evidence="9 10">
    <name type="scientific">Ruminiclostridium sufflavum DSM 19573</name>
    <dbReference type="NCBI Taxonomy" id="1121337"/>
    <lineage>
        <taxon>Bacteria</taxon>
        <taxon>Bacillati</taxon>
        <taxon>Bacillota</taxon>
        <taxon>Clostridia</taxon>
        <taxon>Eubacteriales</taxon>
        <taxon>Oscillospiraceae</taxon>
        <taxon>Ruminiclostridium</taxon>
    </lineage>
</organism>
<dbReference type="PANTHER" id="PTHR30472:SF25">
    <property type="entry name" value="ABC TRANSPORTER PERMEASE PROTEIN MJ0876-RELATED"/>
    <property type="match status" value="1"/>
</dbReference>
<dbReference type="GO" id="GO:0005886">
    <property type="term" value="C:plasma membrane"/>
    <property type="evidence" value="ECO:0007669"/>
    <property type="project" value="UniProtKB-SubCell"/>
</dbReference>
<evidence type="ECO:0000256" key="5">
    <source>
        <dbReference type="ARBA" id="ARBA00022692"/>
    </source>
</evidence>
<comment type="caution">
    <text evidence="9">The sequence shown here is derived from an EMBL/GenBank/DDBJ whole genome shotgun (WGS) entry which is preliminary data.</text>
</comment>
<proteinExistence type="inferred from homology"/>
<dbReference type="Gene3D" id="1.10.3470.10">
    <property type="entry name" value="ABC transporter involved in vitamin B12 uptake, BtuC"/>
    <property type="match status" value="1"/>
</dbReference>
<dbReference type="RefSeq" id="WP_110460968.1">
    <property type="nucleotide sequence ID" value="NZ_QKMR01000004.1"/>
</dbReference>
<dbReference type="OrthoDB" id="9792889at2"/>
<accession>A0A318XN91</accession>
<reference evidence="9 10" key="1">
    <citation type="submission" date="2018-06" db="EMBL/GenBank/DDBJ databases">
        <title>Genomic Encyclopedia of Type Strains, Phase I: the one thousand microbial genomes (KMG-I) project.</title>
        <authorList>
            <person name="Kyrpides N."/>
        </authorList>
    </citation>
    <scope>NUCLEOTIDE SEQUENCE [LARGE SCALE GENOMIC DNA]</scope>
    <source>
        <strain evidence="9 10">DSM 19573</strain>
    </source>
</reference>
<dbReference type="GO" id="GO:0022857">
    <property type="term" value="F:transmembrane transporter activity"/>
    <property type="evidence" value="ECO:0007669"/>
    <property type="project" value="InterPro"/>
</dbReference>
<dbReference type="CDD" id="cd06550">
    <property type="entry name" value="TM_ABC_iron-siderophores_like"/>
    <property type="match status" value="1"/>
</dbReference>
<evidence type="ECO:0000313" key="9">
    <source>
        <dbReference type="EMBL" id="PYG89076.1"/>
    </source>
</evidence>
<comment type="subcellular location">
    <subcellularLocation>
        <location evidence="1">Cell membrane</location>
        <topology evidence="1">Multi-pass membrane protein</topology>
    </subcellularLocation>
</comment>
<evidence type="ECO:0000313" key="10">
    <source>
        <dbReference type="Proteomes" id="UP000248132"/>
    </source>
</evidence>
<evidence type="ECO:0000256" key="6">
    <source>
        <dbReference type="ARBA" id="ARBA00022989"/>
    </source>
</evidence>
<keyword evidence="6 8" id="KW-1133">Transmembrane helix</keyword>
<comment type="similarity">
    <text evidence="2">Belongs to the binding-protein-dependent transport system permease family. FecCD subfamily.</text>
</comment>
<feature type="transmembrane region" description="Helical" evidence="8">
    <location>
        <begin position="324"/>
        <end position="343"/>
    </location>
</feature>
<dbReference type="GO" id="GO:0033214">
    <property type="term" value="P:siderophore-iron import into cell"/>
    <property type="evidence" value="ECO:0007669"/>
    <property type="project" value="TreeGrafter"/>
</dbReference>
<name>A0A318XN91_9FIRM</name>
<protein>
    <submittedName>
        <fullName evidence="9">Iron complex transport system permease protein</fullName>
    </submittedName>
</protein>
<evidence type="ECO:0000256" key="4">
    <source>
        <dbReference type="ARBA" id="ARBA00022475"/>
    </source>
</evidence>
<dbReference type="EMBL" id="QKMR01000004">
    <property type="protein sequence ID" value="PYG89076.1"/>
    <property type="molecule type" value="Genomic_DNA"/>
</dbReference>
<feature type="transmembrane region" description="Helical" evidence="8">
    <location>
        <begin position="208"/>
        <end position="230"/>
    </location>
</feature>
<sequence>MSYFQKKLKYNLLLLIAFGILVFIMLISCTIGIADIGIFNALKILVSKIPGIGLLIGGDSINSTYKMIVLDIRMPRIVLAAAIGAILAAVGGCFQGLFRNPMADPYVLGISNGAGLGAAIAIAFGMDSILWGAGMVPFLAFAGALTTTVVVYAIANVGGRLPSANLLLSGVAVGLFEYSLITILMILRRDKIEGIFMWLMGSVNAASWQQAAFLTPIAIIGVIAVCLFARDLNVISSNEETARSLGVKVETVKKLLLGVCSLLIAVCVSVSGIIGFVGLVVPHCARLITGSDHRVMLPFSAIGGAIFLVICDTLARSLMPPSELPVGAVTSLFGAPYFIYLLIKSKKKVRQ</sequence>
<feature type="transmembrane region" description="Helical" evidence="8">
    <location>
        <begin position="77"/>
        <end position="98"/>
    </location>
</feature>
<dbReference type="PANTHER" id="PTHR30472">
    <property type="entry name" value="FERRIC ENTEROBACTIN TRANSPORT SYSTEM PERMEASE PROTEIN"/>
    <property type="match status" value="1"/>
</dbReference>
<feature type="transmembrane region" description="Helical" evidence="8">
    <location>
        <begin position="167"/>
        <end position="187"/>
    </location>
</feature>
<dbReference type="Pfam" id="PF01032">
    <property type="entry name" value="FecCD"/>
    <property type="match status" value="1"/>
</dbReference>
<dbReference type="AlphaFoldDB" id="A0A318XN91"/>